<name>A0A2H3CDA2_ARMGA</name>
<dbReference type="OrthoDB" id="3104342at2759"/>
<dbReference type="InterPro" id="IPR054711">
    <property type="entry name" value="eIF3a_PCI_TPR-like"/>
</dbReference>
<dbReference type="AlphaFoldDB" id="A0A2H3CDA2"/>
<reference evidence="3" key="1">
    <citation type="journal article" date="2017" name="Nat. Ecol. Evol.">
        <title>Genome expansion and lineage-specific genetic innovations in the forest pathogenic fungi Armillaria.</title>
        <authorList>
            <person name="Sipos G."/>
            <person name="Prasanna A.N."/>
            <person name="Walter M.C."/>
            <person name="O'Connor E."/>
            <person name="Balint B."/>
            <person name="Krizsan K."/>
            <person name="Kiss B."/>
            <person name="Hess J."/>
            <person name="Varga T."/>
            <person name="Slot J."/>
            <person name="Riley R."/>
            <person name="Boka B."/>
            <person name="Rigling D."/>
            <person name="Barry K."/>
            <person name="Lee J."/>
            <person name="Mihaltcheva S."/>
            <person name="LaButti K."/>
            <person name="Lipzen A."/>
            <person name="Waldron R."/>
            <person name="Moloney N.M."/>
            <person name="Sperisen C."/>
            <person name="Kredics L."/>
            <person name="Vagvoelgyi C."/>
            <person name="Patrignani A."/>
            <person name="Fitzpatrick D."/>
            <person name="Nagy I."/>
            <person name="Doyle S."/>
            <person name="Anderson J.B."/>
            <person name="Grigoriev I.V."/>
            <person name="Gueldener U."/>
            <person name="Muensterkoetter M."/>
            <person name="Nagy L.G."/>
        </authorList>
    </citation>
    <scope>NUCLEOTIDE SEQUENCE [LARGE SCALE GENOMIC DNA]</scope>
    <source>
        <strain evidence="3">Ar21-2</strain>
    </source>
</reference>
<organism evidence="2 3">
    <name type="scientific">Armillaria gallica</name>
    <name type="common">Bulbous honey fungus</name>
    <name type="synonym">Armillaria bulbosa</name>
    <dbReference type="NCBI Taxonomy" id="47427"/>
    <lineage>
        <taxon>Eukaryota</taxon>
        <taxon>Fungi</taxon>
        <taxon>Dikarya</taxon>
        <taxon>Basidiomycota</taxon>
        <taxon>Agaricomycotina</taxon>
        <taxon>Agaricomycetes</taxon>
        <taxon>Agaricomycetidae</taxon>
        <taxon>Agaricales</taxon>
        <taxon>Marasmiineae</taxon>
        <taxon>Physalacriaceae</taxon>
        <taxon>Armillaria</taxon>
    </lineage>
</organism>
<proteinExistence type="predicted"/>
<gene>
    <name evidence="2" type="ORF">ARMGADRAFT_1091686</name>
</gene>
<evidence type="ECO:0000313" key="2">
    <source>
        <dbReference type="EMBL" id="PBK81045.1"/>
    </source>
</evidence>
<evidence type="ECO:0000259" key="1">
    <source>
        <dbReference type="Pfam" id="PF22591"/>
    </source>
</evidence>
<dbReference type="Pfam" id="PF22591">
    <property type="entry name" value="eIF3a_PCI_TPR-like"/>
    <property type="match status" value="1"/>
</dbReference>
<dbReference type="STRING" id="47427.A0A2H3CDA2"/>
<protein>
    <recommendedName>
        <fullName evidence="1">eIF3a PCI domain-containing protein</fullName>
    </recommendedName>
</protein>
<accession>A0A2H3CDA2</accession>
<keyword evidence="3" id="KW-1185">Reference proteome</keyword>
<evidence type="ECO:0000313" key="3">
    <source>
        <dbReference type="Proteomes" id="UP000217790"/>
    </source>
</evidence>
<feature type="domain" description="eIF3a PCI" evidence="1">
    <location>
        <begin position="7"/>
        <end position="122"/>
    </location>
</feature>
<dbReference type="Proteomes" id="UP000217790">
    <property type="component" value="Unassembled WGS sequence"/>
</dbReference>
<dbReference type="InParanoid" id="A0A2H3CDA2"/>
<dbReference type="Gene3D" id="4.10.860.10">
    <property type="entry name" value="UVR domain"/>
    <property type="match status" value="1"/>
</dbReference>
<sequence>MHNSLCSTIELKLWQETFAEDICNLLTMIKKAPHPAMMANFYKKLTKTSSSAICSLPSWHEPDIMLFLIQAFRDKPDKDLAGQMLVSGLAVPMDWHTEEQDEVKGKPNWLTALLSFTNMLTQAGTLFSCGSVFHIFWIPDISEFNLQAHSPPSSSSTLPPLLSSPVLNILLAVPHSAGGFIDCLSNNNKLTVDDEQNPDYIIFAIPFVYLNFY</sequence>
<dbReference type="EMBL" id="KZ293736">
    <property type="protein sequence ID" value="PBK81045.1"/>
    <property type="molecule type" value="Genomic_DNA"/>
</dbReference>